<dbReference type="OrthoDB" id="285538at2"/>
<sequence length="76" mass="8889">MSVIPQTYEDWEYCITVKCGIPLTADYVQARIVALQDVESYQTEKFIRRWGAAHHARTLRWFQQAAQRIETAGRDT</sequence>
<proteinExistence type="predicted"/>
<dbReference type="Proteomes" id="UP000054823">
    <property type="component" value="Unassembled WGS sequence"/>
</dbReference>
<evidence type="ECO:0000313" key="1">
    <source>
        <dbReference type="EMBL" id="CUH51944.1"/>
    </source>
</evidence>
<dbReference type="RefSeq" id="WP_058239179.1">
    <property type="nucleotide sequence ID" value="NZ_CYPW01000009.1"/>
</dbReference>
<accession>A0A0P1ENT3</accession>
<reference evidence="1 2" key="1">
    <citation type="submission" date="2015-09" db="EMBL/GenBank/DDBJ databases">
        <authorList>
            <consortium name="Swine Surveillance"/>
        </authorList>
    </citation>
    <scope>NUCLEOTIDE SEQUENCE [LARGE SCALE GENOMIC DNA]</scope>
    <source>
        <strain evidence="1 2">CECT 7688</strain>
    </source>
</reference>
<protein>
    <submittedName>
        <fullName evidence="1">Uncharacterized protein</fullName>
    </submittedName>
</protein>
<name>A0A0P1ENT3_9RHOB</name>
<dbReference type="AlphaFoldDB" id="A0A0P1ENT3"/>
<keyword evidence="2" id="KW-1185">Reference proteome</keyword>
<organism evidence="1 2">
    <name type="scientific">Shimia marina</name>
    <dbReference type="NCBI Taxonomy" id="321267"/>
    <lineage>
        <taxon>Bacteria</taxon>
        <taxon>Pseudomonadati</taxon>
        <taxon>Pseudomonadota</taxon>
        <taxon>Alphaproteobacteria</taxon>
        <taxon>Rhodobacterales</taxon>
        <taxon>Roseobacteraceae</taxon>
    </lineage>
</organism>
<gene>
    <name evidence="1" type="ORF">SHM7688_01384</name>
</gene>
<dbReference type="EMBL" id="CYPW01000009">
    <property type="protein sequence ID" value="CUH51944.1"/>
    <property type="molecule type" value="Genomic_DNA"/>
</dbReference>
<evidence type="ECO:0000313" key="2">
    <source>
        <dbReference type="Proteomes" id="UP000054823"/>
    </source>
</evidence>
<dbReference type="STRING" id="321267.SHM7688_01384"/>